<dbReference type="VEuPathDB" id="TrichDB:TVAGG3_0771160"/>
<accession>A2FLW7</accession>
<evidence type="ECO:0000256" key="1">
    <source>
        <dbReference type="SAM" id="MobiDB-lite"/>
    </source>
</evidence>
<keyword evidence="4" id="KW-1185">Reference proteome</keyword>
<keyword evidence="2" id="KW-1133">Transmembrane helix</keyword>
<dbReference type="AlphaFoldDB" id="A2FLW7"/>
<evidence type="ECO:0000313" key="4">
    <source>
        <dbReference type="Proteomes" id="UP000001542"/>
    </source>
</evidence>
<dbReference type="EMBL" id="DS113876">
    <property type="protein sequence ID" value="EAX94100.1"/>
    <property type="molecule type" value="Genomic_DNA"/>
</dbReference>
<keyword evidence="2" id="KW-0812">Transmembrane</keyword>
<proteinExistence type="predicted"/>
<dbReference type="VEuPathDB" id="TrichDB:TVAG_336630"/>
<gene>
    <name evidence="3" type="ORF">TVAG_336630</name>
</gene>
<evidence type="ECO:0000313" key="3">
    <source>
        <dbReference type="EMBL" id="EAX94100.1"/>
    </source>
</evidence>
<reference evidence="3" key="1">
    <citation type="submission" date="2006-10" db="EMBL/GenBank/DDBJ databases">
        <authorList>
            <person name="Amadeo P."/>
            <person name="Zhao Q."/>
            <person name="Wortman J."/>
            <person name="Fraser-Liggett C."/>
            <person name="Carlton J."/>
        </authorList>
    </citation>
    <scope>NUCLEOTIDE SEQUENCE</scope>
    <source>
        <strain evidence="3">G3</strain>
    </source>
</reference>
<feature type="compositionally biased region" description="Low complexity" evidence="1">
    <location>
        <begin position="958"/>
        <end position="976"/>
    </location>
</feature>
<feature type="region of interest" description="Disordered" evidence="1">
    <location>
        <begin position="927"/>
        <end position="1000"/>
    </location>
</feature>
<reference evidence="3" key="2">
    <citation type="journal article" date="2007" name="Science">
        <title>Draft genome sequence of the sexually transmitted pathogen Trichomonas vaginalis.</title>
        <authorList>
            <person name="Carlton J.M."/>
            <person name="Hirt R.P."/>
            <person name="Silva J.C."/>
            <person name="Delcher A.L."/>
            <person name="Schatz M."/>
            <person name="Zhao Q."/>
            <person name="Wortman J.R."/>
            <person name="Bidwell S.L."/>
            <person name="Alsmark U.C.M."/>
            <person name="Besteiro S."/>
            <person name="Sicheritz-Ponten T."/>
            <person name="Noel C.J."/>
            <person name="Dacks J.B."/>
            <person name="Foster P.G."/>
            <person name="Simillion C."/>
            <person name="Van de Peer Y."/>
            <person name="Miranda-Saavedra D."/>
            <person name="Barton G.J."/>
            <person name="Westrop G.D."/>
            <person name="Mueller S."/>
            <person name="Dessi D."/>
            <person name="Fiori P.L."/>
            <person name="Ren Q."/>
            <person name="Paulsen I."/>
            <person name="Zhang H."/>
            <person name="Bastida-Corcuera F.D."/>
            <person name="Simoes-Barbosa A."/>
            <person name="Brown M.T."/>
            <person name="Hayes R.D."/>
            <person name="Mukherjee M."/>
            <person name="Okumura C.Y."/>
            <person name="Schneider R."/>
            <person name="Smith A.J."/>
            <person name="Vanacova S."/>
            <person name="Villalvazo M."/>
            <person name="Haas B.J."/>
            <person name="Pertea M."/>
            <person name="Feldblyum T.V."/>
            <person name="Utterback T.R."/>
            <person name="Shu C.L."/>
            <person name="Osoegawa K."/>
            <person name="de Jong P.J."/>
            <person name="Hrdy I."/>
            <person name="Horvathova L."/>
            <person name="Zubacova Z."/>
            <person name="Dolezal P."/>
            <person name="Malik S.B."/>
            <person name="Logsdon J.M. Jr."/>
            <person name="Henze K."/>
            <person name="Gupta A."/>
            <person name="Wang C.C."/>
            <person name="Dunne R.L."/>
            <person name="Upcroft J.A."/>
            <person name="Upcroft P."/>
            <person name="White O."/>
            <person name="Salzberg S.L."/>
            <person name="Tang P."/>
            <person name="Chiu C.-H."/>
            <person name="Lee Y.-S."/>
            <person name="Embley T.M."/>
            <person name="Coombs G.H."/>
            <person name="Mottram J.C."/>
            <person name="Tachezy J."/>
            <person name="Fraser-Liggett C.M."/>
            <person name="Johnson P.J."/>
        </authorList>
    </citation>
    <scope>NUCLEOTIDE SEQUENCE [LARGE SCALE GENOMIC DNA]</scope>
    <source>
        <strain evidence="3">G3</strain>
    </source>
</reference>
<keyword evidence="2" id="KW-0472">Membrane</keyword>
<evidence type="ECO:0000256" key="2">
    <source>
        <dbReference type="SAM" id="Phobius"/>
    </source>
</evidence>
<feature type="transmembrane region" description="Helical" evidence="2">
    <location>
        <begin position="892"/>
        <end position="914"/>
    </location>
</feature>
<name>A2FLW7_TRIV3</name>
<dbReference type="InParanoid" id="A2FLW7"/>
<protein>
    <submittedName>
        <fullName evidence="3">Uncharacterized protein</fullName>
    </submittedName>
</protein>
<organism evidence="3 4">
    <name type="scientific">Trichomonas vaginalis (strain ATCC PRA-98 / G3)</name>
    <dbReference type="NCBI Taxonomy" id="412133"/>
    <lineage>
        <taxon>Eukaryota</taxon>
        <taxon>Metamonada</taxon>
        <taxon>Parabasalia</taxon>
        <taxon>Trichomonadida</taxon>
        <taxon>Trichomonadidae</taxon>
        <taxon>Trichomonas</taxon>
    </lineage>
</organism>
<dbReference type="Proteomes" id="UP000001542">
    <property type="component" value="Unassembled WGS sequence"/>
</dbReference>
<sequence length="1000" mass="112409">MLNLLAFRRTATSVDFTKSGYYEVDMTNTETLEIPLKIPNTTLIIHDSSPNYRADLYNHMQTYLGTYNYNTQSIVYLINQTGHVYVTKTGDLPTLHLTILVPDSTTNFNDCHLFIISSITDTSYTISGDPAQKVSYNIQNNDSKCFIFTSPNVNSYSISGNSENYKEIISSNNLKALFIATRSITETITITPNQKTDLISSINFLTDYLPANSIFIPNSQHIIEIKSGVYDINYNMSSYNRLLIHCPSYTVIHFHTFPGTITALTKSKQYGALLTEKPGFAFGPETGVIMVNNALNEIISFSAAVHSTECESILLFSDYSSEQISIKNTTYNICIFISAITQLSVKDYSSSHFGVYLPYSQYMETNDLKVNGSRSMLLFYDTGIAKDCEISVTPLTPDSNNFKCRFTDTTYPMFLTNGDLRSSYVPLVINAKGFVHRTLELIRNQGFIININTKSSVMVHENKYTTKTAVINQQNIDFTELFDFGDNIGKVICNQTSPTDVFNVVVTVFPNNHKKIHFTTEAVNYNFSSPFFSPSGDFYLIESDEILFVYSSSDVRTVSVSFLLDPTLDLINFYTLDYSRGDKGSDTITLVTNFLAFSVSTSYMTSASYIKINFADLPADPLQYSRSYKEDTNYREIKETNQYTTDLIPITLIASKDMTLYSKGIDVQIRLKGSRFFVVVHNNNYTATSLSGKMSEFIGTFSPSNKTYGTYLPEGGFVNLQCPCPIVYASVLMNLNICDRLAISNIYEDQFYSSRAAADKHDDRNITLKPGQSVCYYYCSPYLTNLEITSELAQTDYFYVYNPARGLMTIITKTNPNQKIEKVYSALFLGSISSRNSKEIVVKHEAVNSDPENVLLNFSTTISAMIVPSILNNYKTKPDDDAKSLTLMSSTLLLIVFVIIVAIMLVYCAVIHYIKARIDRTLHSDNSQDMEDVGSLVPTRPVPSTADNINNNREDENSSSNELENLDNTDTNDGTNHPYMIDQSLPSTNPYMNHLLSDHN</sequence>